<dbReference type="RefSeq" id="WP_072955577.1">
    <property type="nucleotide sequence ID" value="NZ_FQUT01000003.1"/>
</dbReference>
<protein>
    <submittedName>
        <fullName evidence="2">Mannose-6-phosphate isomerase, cupin superfamily</fullName>
    </submittedName>
</protein>
<dbReference type="InterPro" id="IPR053146">
    <property type="entry name" value="QDO-like"/>
</dbReference>
<keyword evidence="2" id="KW-0413">Isomerase</keyword>
<dbReference type="GO" id="GO:0016853">
    <property type="term" value="F:isomerase activity"/>
    <property type="evidence" value="ECO:0007669"/>
    <property type="project" value="UniProtKB-KW"/>
</dbReference>
<dbReference type="STRING" id="1416778.SAMN05443633_103412"/>
<dbReference type="EMBL" id="FQUT01000003">
    <property type="protein sequence ID" value="SHF26751.1"/>
    <property type="molecule type" value="Genomic_DNA"/>
</dbReference>
<dbReference type="PANTHER" id="PTHR36440:SF1">
    <property type="entry name" value="PUTATIVE (AFU_ORTHOLOGUE AFUA_8G07350)-RELATED"/>
    <property type="match status" value="1"/>
</dbReference>
<dbReference type="InterPro" id="IPR014710">
    <property type="entry name" value="RmlC-like_jellyroll"/>
</dbReference>
<dbReference type="PANTHER" id="PTHR36440">
    <property type="entry name" value="PUTATIVE (AFU_ORTHOLOGUE AFUA_8G07350)-RELATED"/>
    <property type="match status" value="1"/>
</dbReference>
<dbReference type="OrthoDB" id="9090296at2"/>
<evidence type="ECO:0000313" key="2">
    <source>
        <dbReference type="EMBL" id="SHF26751.1"/>
    </source>
</evidence>
<name>A0A1M5A8S7_9FLAO</name>
<dbReference type="Gene3D" id="2.60.120.10">
    <property type="entry name" value="Jelly Rolls"/>
    <property type="match status" value="1"/>
</dbReference>
<sequence>MDSDIKIIGREDGKRLGVAGGNYRILISGKETNNSYSVIEMTVPPGGGPPPHSHPKIQETFYVLEGEVEFKTEHGKAMVSKGGFVTIPFGGAVHCFKNISSSVAKLLCTVMPAGLEEIFEAVGEPVAENEFLPIPEMTNERRKLLQYLDELYEQKTYPSTYLD</sequence>
<dbReference type="Pfam" id="PF07883">
    <property type="entry name" value="Cupin_2"/>
    <property type="match status" value="1"/>
</dbReference>
<reference evidence="3" key="1">
    <citation type="submission" date="2016-11" db="EMBL/GenBank/DDBJ databases">
        <authorList>
            <person name="Varghese N."/>
            <person name="Submissions S."/>
        </authorList>
    </citation>
    <scope>NUCLEOTIDE SEQUENCE [LARGE SCALE GENOMIC DNA]</scope>
    <source>
        <strain evidence="3">DSM 27619</strain>
    </source>
</reference>
<dbReference type="Proteomes" id="UP000184518">
    <property type="component" value="Unassembled WGS sequence"/>
</dbReference>
<accession>A0A1M5A8S7</accession>
<evidence type="ECO:0000313" key="3">
    <source>
        <dbReference type="Proteomes" id="UP000184518"/>
    </source>
</evidence>
<organism evidence="2 3">
    <name type="scientific">Chryseobacterium arachidis</name>
    <dbReference type="NCBI Taxonomy" id="1416778"/>
    <lineage>
        <taxon>Bacteria</taxon>
        <taxon>Pseudomonadati</taxon>
        <taxon>Bacteroidota</taxon>
        <taxon>Flavobacteriia</taxon>
        <taxon>Flavobacteriales</taxon>
        <taxon>Weeksellaceae</taxon>
        <taxon>Chryseobacterium group</taxon>
        <taxon>Chryseobacterium</taxon>
    </lineage>
</organism>
<gene>
    <name evidence="2" type="ORF">SAMN05443633_103412</name>
</gene>
<dbReference type="InterPro" id="IPR011051">
    <property type="entry name" value="RmlC_Cupin_sf"/>
</dbReference>
<dbReference type="InterPro" id="IPR013096">
    <property type="entry name" value="Cupin_2"/>
</dbReference>
<evidence type="ECO:0000259" key="1">
    <source>
        <dbReference type="Pfam" id="PF07883"/>
    </source>
</evidence>
<dbReference type="AlphaFoldDB" id="A0A1M5A8S7"/>
<keyword evidence="3" id="KW-1185">Reference proteome</keyword>
<feature type="domain" description="Cupin type-2" evidence="1">
    <location>
        <begin position="40"/>
        <end position="109"/>
    </location>
</feature>
<proteinExistence type="predicted"/>
<dbReference type="SUPFAM" id="SSF51182">
    <property type="entry name" value="RmlC-like cupins"/>
    <property type="match status" value="1"/>
</dbReference>